<dbReference type="InterPro" id="IPR016181">
    <property type="entry name" value="Acyl_CoA_acyltransferase"/>
</dbReference>
<evidence type="ECO:0000313" key="3">
    <source>
        <dbReference type="Proteomes" id="UP001156690"/>
    </source>
</evidence>
<evidence type="ECO:0000259" key="1">
    <source>
        <dbReference type="PROSITE" id="PS51186"/>
    </source>
</evidence>
<dbReference type="Gene3D" id="3.40.630.30">
    <property type="match status" value="1"/>
</dbReference>
<dbReference type="EMBL" id="BSNX01000054">
    <property type="protein sequence ID" value="GLQ74138.1"/>
    <property type="molecule type" value="Genomic_DNA"/>
</dbReference>
<dbReference type="PANTHER" id="PTHR43617:SF2">
    <property type="entry name" value="UPF0039 PROTEIN SLL0451"/>
    <property type="match status" value="1"/>
</dbReference>
<dbReference type="CDD" id="cd04301">
    <property type="entry name" value="NAT_SF"/>
    <property type="match status" value="1"/>
</dbReference>
<dbReference type="Pfam" id="PF00583">
    <property type="entry name" value="Acetyltransf_1"/>
    <property type="match status" value="1"/>
</dbReference>
<gene>
    <name evidence="2" type="primary">bltD</name>
    <name evidence="2" type="ORF">GCM10007932_34990</name>
</gene>
<dbReference type="AlphaFoldDB" id="A0AAV5NV99"/>
<proteinExistence type="predicted"/>
<evidence type="ECO:0000313" key="2">
    <source>
        <dbReference type="EMBL" id="GLQ74138.1"/>
    </source>
</evidence>
<reference evidence="3" key="1">
    <citation type="journal article" date="2019" name="Int. J. Syst. Evol. Microbiol.">
        <title>The Global Catalogue of Microorganisms (GCM) 10K type strain sequencing project: providing services to taxonomists for standard genome sequencing and annotation.</title>
        <authorList>
            <consortium name="The Broad Institute Genomics Platform"/>
            <consortium name="The Broad Institute Genome Sequencing Center for Infectious Disease"/>
            <person name="Wu L."/>
            <person name="Ma J."/>
        </authorList>
    </citation>
    <scope>NUCLEOTIDE SEQUENCE [LARGE SCALE GENOMIC DNA]</scope>
    <source>
        <strain evidence="3">NBRC 15640</strain>
    </source>
</reference>
<protein>
    <submittedName>
        <fullName evidence="2">Spermidine acetyltransferase</fullName>
    </submittedName>
</protein>
<accession>A0AAV5NV99</accession>
<sequence length="150" mass="17188">MKLDRITKHNIHDVLRLKLKEEQIGFVSSNAFSIAESSVNPDYQTRAATVDGKVVGFAMYTEWVNALWMKEQKPEEYYIPRVMVDKSYQGNGYGRQLMVLLLNEIEKNQPKAIHIVYCPDNTVAKELYISLGFVEYGKDSCGDTLARLTF</sequence>
<name>A0AAV5NV99_9VIBR</name>
<feature type="domain" description="N-acetyltransferase" evidence="1">
    <location>
        <begin position="1"/>
        <end position="150"/>
    </location>
</feature>
<keyword evidence="3" id="KW-1185">Reference proteome</keyword>
<dbReference type="InterPro" id="IPR050276">
    <property type="entry name" value="MshD_Acetyltransferase"/>
</dbReference>
<dbReference type="SUPFAM" id="SSF55729">
    <property type="entry name" value="Acyl-CoA N-acyltransferases (Nat)"/>
    <property type="match status" value="1"/>
</dbReference>
<organism evidence="2 3">
    <name type="scientific">Vibrio penaeicida</name>
    <dbReference type="NCBI Taxonomy" id="104609"/>
    <lineage>
        <taxon>Bacteria</taxon>
        <taxon>Pseudomonadati</taxon>
        <taxon>Pseudomonadota</taxon>
        <taxon>Gammaproteobacteria</taxon>
        <taxon>Vibrionales</taxon>
        <taxon>Vibrionaceae</taxon>
        <taxon>Vibrio</taxon>
    </lineage>
</organism>
<dbReference type="InterPro" id="IPR000182">
    <property type="entry name" value="GNAT_dom"/>
</dbReference>
<dbReference type="Proteomes" id="UP001156690">
    <property type="component" value="Unassembled WGS sequence"/>
</dbReference>
<comment type="caution">
    <text evidence="2">The sequence shown here is derived from an EMBL/GenBank/DDBJ whole genome shotgun (WGS) entry which is preliminary data.</text>
</comment>
<dbReference type="GO" id="GO:0016747">
    <property type="term" value="F:acyltransferase activity, transferring groups other than amino-acyl groups"/>
    <property type="evidence" value="ECO:0007669"/>
    <property type="project" value="InterPro"/>
</dbReference>
<dbReference type="PROSITE" id="PS51186">
    <property type="entry name" value="GNAT"/>
    <property type="match status" value="1"/>
</dbReference>
<dbReference type="RefSeq" id="WP_126609048.1">
    <property type="nucleotide sequence ID" value="NZ_AP025145.1"/>
</dbReference>
<dbReference type="PANTHER" id="PTHR43617">
    <property type="entry name" value="L-AMINO ACID N-ACETYLTRANSFERASE"/>
    <property type="match status" value="1"/>
</dbReference>